<dbReference type="GO" id="GO:0004794">
    <property type="term" value="F:threonine deaminase activity"/>
    <property type="evidence" value="ECO:0007669"/>
    <property type="project" value="UniProtKB-EC"/>
</dbReference>
<evidence type="ECO:0000256" key="1">
    <source>
        <dbReference type="ARBA" id="ARBA00022737"/>
    </source>
</evidence>
<keyword evidence="1" id="KW-0677">Repeat</keyword>
<evidence type="ECO:0000313" key="3">
    <source>
        <dbReference type="EMBL" id="KHN25564.1"/>
    </source>
</evidence>
<gene>
    <name evidence="3" type="ORF">glysoja_035692</name>
</gene>
<dbReference type="InterPro" id="IPR036691">
    <property type="entry name" value="Endo/exonu/phosph_ase_sf"/>
</dbReference>
<sequence>MGSSQRELLDGSIAEFNNWIEELEVEEVPWMGKNFTWFRPNGTAKSKLDRVLVSPEWLSKWPESFQSTLPRNFSNHCPVLFRSKSIDWGPKPFRILDCWLYDKSFEKMVKDSWSSNLQSGWGILFLGVAPELLHTIPEKSVVPWNAIISGCVQAKNGKDTFDLFNEMQIRKIDPDNVTSTV</sequence>
<organism evidence="3">
    <name type="scientific">Glycine soja</name>
    <name type="common">Wild soybean</name>
    <dbReference type="NCBI Taxonomy" id="3848"/>
    <lineage>
        <taxon>Eukaryota</taxon>
        <taxon>Viridiplantae</taxon>
        <taxon>Streptophyta</taxon>
        <taxon>Embryophyta</taxon>
        <taxon>Tracheophyta</taxon>
        <taxon>Spermatophyta</taxon>
        <taxon>Magnoliopsida</taxon>
        <taxon>eudicotyledons</taxon>
        <taxon>Gunneridae</taxon>
        <taxon>Pentapetalae</taxon>
        <taxon>rosids</taxon>
        <taxon>fabids</taxon>
        <taxon>Fabales</taxon>
        <taxon>Fabaceae</taxon>
        <taxon>Papilionoideae</taxon>
        <taxon>50 kb inversion clade</taxon>
        <taxon>NPAAA clade</taxon>
        <taxon>indigoferoid/millettioid clade</taxon>
        <taxon>Phaseoleae</taxon>
        <taxon>Glycine</taxon>
        <taxon>Glycine subgen. Soja</taxon>
    </lineage>
</organism>
<feature type="repeat" description="PPR" evidence="2">
    <location>
        <begin position="140"/>
        <end position="174"/>
    </location>
</feature>
<dbReference type="SUPFAM" id="SSF56219">
    <property type="entry name" value="DNase I-like"/>
    <property type="match status" value="1"/>
</dbReference>
<dbReference type="PANTHER" id="PTHR33710:SF64">
    <property type="entry name" value="ENDONUCLEASE_EXONUCLEASE_PHOSPHATASE DOMAIN-CONTAINING PROTEIN"/>
    <property type="match status" value="1"/>
</dbReference>
<dbReference type="InterPro" id="IPR011990">
    <property type="entry name" value="TPR-like_helical_dom_sf"/>
</dbReference>
<dbReference type="InterPro" id="IPR002885">
    <property type="entry name" value="PPR_rpt"/>
</dbReference>
<keyword evidence="3" id="KW-0456">Lyase</keyword>
<dbReference type="PROSITE" id="PS51375">
    <property type="entry name" value="PPR"/>
    <property type="match status" value="1"/>
</dbReference>
<dbReference type="EC" id="4.3.1.19" evidence="3"/>
<evidence type="ECO:0000256" key="2">
    <source>
        <dbReference type="PROSITE-ProRule" id="PRU00708"/>
    </source>
</evidence>
<dbReference type="Gene3D" id="1.25.40.10">
    <property type="entry name" value="Tetratricopeptide repeat domain"/>
    <property type="match status" value="1"/>
</dbReference>
<dbReference type="PANTHER" id="PTHR33710">
    <property type="entry name" value="BNAC02G09200D PROTEIN"/>
    <property type="match status" value="1"/>
</dbReference>
<dbReference type="AlphaFoldDB" id="A0A0B2QZV2"/>
<dbReference type="Gene3D" id="3.60.10.10">
    <property type="entry name" value="Endonuclease/exonuclease/phosphatase"/>
    <property type="match status" value="1"/>
</dbReference>
<protein>
    <submittedName>
        <fullName evidence="3">Pentatricopeptide repeat-containing protein, mitochondrial</fullName>
        <ecNumber evidence="3">4.3.1.19</ecNumber>
    </submittedName>
</protein>
<proteinExistence type="predicted"/>
<dbReference type="EMBL" id="KN654275">
    <property type="protein sequence ID" value="KHN25564.1"/>
    <property type="molecule type" value="Genomic_DNA"/>
</dbReference>
<dbReference type="Proteomes" id="UP000053555">
    <property type="component" value="Unassembled WGS sequence"/>
</dbReference>
<dbReference type="NCBIfam" id="TIGR00756">
    <property type="entry name" value="PPR"/>
    <property type="match status" value="1"/>
</dbReference>
<accession>A0A0B2QZV2</accession>
<dbReference type="Pfam" id="PF13041">
    <property type="entry name" value="PPR_2"/>
    <property type="match status" value="1"/>
</dbReference>
<name>A0A0B2QZV2_GLYSO</name>
<reference evidence="3" key="1">
    <citation type="submission" date="2014-07" db="EMBL/GenBank/DDBJ databases">
        <title>Identification of a novel salt tolerance gene in wild soybean by whole-genome sequencing.</title>
        <authorList>
            <person name="Lam H.-M."/>
            <person name="Qi X."/>
            <person name="Li M.-W."/>
            <person name="Liu X."/>
            <person name="Xie M."/>
            <person name="Ni M."/>
            <person name="Xu X."/>
        </authorList>
    </citation>
    <scope>NUCLEOTIDE SEQUENCE [LARGE SCALE GENOMIC DNA]</scope>
    <source>
        <tissue evidence="3">Root</tissue>
    </source>
</reference>